<evidence type="ECO:0000313" key="4">
    <source>
        <dbReference type="Proteomes" id="UP000003947"/>
    </source>
</evidence>
<protein>
    <recommendedName>
        <fullName evidence="2">Transposase IS30-like HTH domain-containing protein</fullName>
    </recommendedName>
</protein>
<dbReference type="Pfam" id="PF13936">
    <property type="entry name" value="HTH_38"/>
    <property type="match status" value="1"/>
</dbReference>
<accession>I4Z2S4</accession>
<proteinExistence type="predicted"/>
<organism evidence="3 4">
    <name type="scientific">Microvirga lotononidis</name>
    <dbReference type="NCBI Taxonomy" id="864069"/>
    <lineage>
        <taxon>Bacteria</taxon>
        <taxon>Pseudomonadati</taxon>
        <taxon>Pseudomonadota</taxon>
        <taxon>Alphaproteobacteria</taxon>
        <taxon>Hyphomicrobiales</taxon>
        <taxon>Methylobacteriaceae</taxon>
        <taxon>Microvirga</taxon>
    </lineage>
</organism>
<dbReference type="PATRIC" id="fig|864069.3.peg.854"/>
<dbReference type="HOGENOM" id="CLU_1011253_0_0_5"/>
<dbReference type="Proteomes" id="UP000003947">
    <property type="component" value="Unassembled WGS sequence"/>
</dbReference>
<sequence length="275" mass="29506">MSIRKRRSDRSGRAPLPSPGRPPVAGRDEGRRFWLAIATGMSSEDAAVEAGVSHPVGYRWFRKAGGMPPAMFRSSAKPPSGRYLSLLEREEIALLRVQGQSMQEIGRRLGDLPRRSPGSCGATQPPAAVDWSIARRPPSGMPSDQPVARSRRSLPSTRPCALMWRRDWLASSLLRTALPFPALPSPGRAAGMASDRIGGGPEPGARSRLPDACRSTFRTTGPCASATKRSIRPSSSKAKERCAVNSRPACEPGGYCGCRGHVSAGAVRVLSRLRS</sequence>
<dbReference type="EMBL" id="JH660637">
    <property type="protein sequence ID" value="EIM30516.1"/>
    <property type="molecule type" value="Genomic_DNA"/>
</dbReference>
<name>I4Z2S4_9HYPH</name>
<dbReference type="InterPro" id="IPR025246">
    <property type="entry name" value="IS30-like_HTH"/>
</dbReference>
<feature type="domain" description="Transposase IS30-like HTH" evidence="2">
    <location>
        <begin position="80"/>
        <end position="110"/>
    </location>
</feature>
<evidence type="ECO:0000259" key="2">
    <source>
        <dbReference type="Pfam" id="PF13936"/>
    </source>
</evidence>
<dbReference type="STRING" id="864069.MicloDRAFT_00007660"/>
<evidence type="ECO:0000313" key="3">
    <source>
        <dbReference type="EMBL" id="EIM30516.1"/>
    </source>
</evidence>
<reference evidence="3 4" key="1">
    <citation type="submission" date="2012-02" db="EMBL/GenBank/DDBJ databases">
        <title>Improved High-Quality Draft sequence of Microvirga sp. WSM3557.</title>
        <authorList>
            <consortium name="US DOE Joint Genome Institute"/>
            <person name="Lucas S."/>
            <person name="Han J."/>
            <person name="Lapidus A."/>
            <person name="Cheng J.-F."/>
            <person name="Goodwin L."/>
            <person name="Pitluck S."/>
            <person name="Peters L."/>
            <person name="Zhang X."/>
            <person name="Detter J.C."/>
            <person name="Han C."/>
            <person name="Tapia R."/>
            <person name="Land M."/>
            <person name="Hauser L."/>
            <person name="Kyrpides N."/>
            <person name="Ivanova N."/>
            <person name="Pagani I."/>
            <person name="Brau L."/>
            <person name="Yates R."/>
            <person name="O'Hara G."/>
            <person name="Rui T."/>
            <person name="Howieson J."/>
            <person name="Reeve W."/>
            <person name="Woyke T."/>
        </authorList>
    </citation>
    <scope>NUCLEOTIDE SEQUENCE [LARGE SCALE GENOMIC DNA]</scope>
    <source>
        <strain evidence="3 4">WSM3557</strain>
    </source>
</reference>
<feature type="region of interest" description="Disordered" evidence="1">
    <location>
        <begin position="1"/>
        <end position="29"/>
    </location>
</feature>
<gene>
    <name evidence="3" type="ORF">MicloDRAFT_00007660</name>
</gene>
<dbReference type="eggNOG" id="COG2826">
    <property type="taxonomic scope" value="Bacteria"/>
</dbReference>
<keyword evidence="4" id="KW-1185">Reference proteome</keyword>
<dbReference type="AlphaFoldDB" id="I4Z2S4"/>
<evidence type="ECO:0000256" key="1">
    <source>
        <dbReference type="SAM" id="MobiDB-lite"/>
    </source>
</evidence>